<dbReference type="PANTHER" id="PTHR34039:SF1">
    <property type="entry name" value="UPF0102 PROTEIN YRAN"/>
    <property type="match status" value="1"/>
</dbReference>
<dbReference type="SUPFAM" id="SSF52980">
    <property type="entry name" value="Restriction endonuclease-like"/>
    <property type="match status" value="1"/>
</dbReference>
<dbReference type="GO" id="GO:0003676">
    <property type="term" value="F:nucleic acid binding"/>
    <property type="evidence" value="ECO:0007669"/>
    <property type="project" value="InterPro"/>
</dbReference>
<dbReference type="InterPro" id="IPR011856">
    <property type="entry name" value="tRNA_endonuc-like_dom_sf"/>
</dbReference>
<name>A0A6H2H573_9BURK</name>
<dbReference type="PANTHER" id="PTHR34039">
    <property type="entry name" value="UPF0102 PROTEIN YRAN"/>
    <property type="match status" value="1"/>
</dbReference>
<proteinExistence type="inferred from homology"/>
<keyword evidence="5" id="KW-1185">Reference proteome</keyword>
<gene>
    <name evidence="4" type="ORF">HC248_00258</name>
</gene>
<dbReference type="HAMAP" id="MF_00048">
    <property type="entry name" value="UPF0102"/>
    <property type="match status" value="1"/>
</dbReference>
<dbReference type="NCBIfam" id="NF009150">
    <property type="entry name" value="PRK12497.1-3"/>
    <property type="match status" value="1"/>
</dbReference>
<evidence type="ECO:0000256" key="3">
    <source>
        <dbReference type="SAM" id="MobiDB-lite"/>
    </source>
</evidence>
<organism evidence="4 5">
    <name type="scientific">Polaromonas vacuolata</name>
    <dbReference type="NCBI Taxonomy" id="37448"/>
    <lineage>
        <taxon>Bacteria</taxon>
        <taxon>Pseudomonadati</taxon>
        <taxon>Pseudomonadota</taxon>
        <taxon>Betaproteobacteria</taxon>
        <taxon>Burkholderiales</taxon>
        <taxon>Comamonadaceae</taxon>
        <taxon>Polaromonas</taxon>
    </lineage>
</organism>
<dbReference type="Pfam" id="PF02021">
    <property type="entry name" value="UPF0102"/>
    <property type="match status" value="1"/>
</dbReference>
<dbReference type="EMBL" id="CP051461">
    <property type="protein sequence ID" value="QJC54995.1"/>
    <property type="molecule type" value="Genomic_DNA"/>
</dbReference>
<dbReference type="RefSeq" id="WP_168920920.1">
    <property type="nucleotide sequence ID" value="NZ_CP051461.1"/>
</dbReference>
<dbReference type="InterPro" id="IPR003509">
    <property type="entry name" value="UPF0102_YraN-like"/>
</dbReference>
<protein>
    <recommendedName>
        <fullName evidence="2">UPF0102 protein HC248_00258</fullName>
    </recommendedName>
</protein>
<accession>A0A6H2H573</accession>
<dbReference type="NCBIfam" id="TIGR00252">
    <property type="entry name" value="YraN family protein"/>
    <property type="match status" value="1"/>
</dbReference>
<dbReference type="Gene3D" id="3.40.1350.10">
    <property type="match status" value="1"/>
</dbReference>
<evidence type="ECO:0000313" key="5">
    <source>
        <dbReference type="Proteomes" id="UP000502041"/>
    </source>
</evidence>
<evidence type="ECO:0000256" key="2">
    <source>
        <dbReference type="HAMAP-Rule" id="MF_00048"/>
    </source>
</evidence>
<dbReference type="InterPro" id="IPR011335">
    <property type="entry name" value="Restrct_endonuc-II-like"/>
</dbReference>
<evidence type="ECO:0000256" key="1">
    <source>
        <dbReference type="ARBA" id="ARBA00006738"/>
    </source>
</evidence>
<dbReference type="KEGG" id="pvac:HC248_00258"/>
<sequence>MWNSKKLLSRPQRVRADGLPALASTKASAAEPTKINPSQLTTKRRGDQAEALALAFLNRAGLKLIQSNYKTPGRGGGEIDLVMQERDSTLVFIEVRQRSTQSHGGAGASISTHKQRRIILAARYFLMQFSSPPPCRFDVLLMDGKLSQANTEWIKGAFEAS</sequence>
<feature type="region of interest" description="Disordered" evidence="3">
    <location>
        <begin position="15"/>
        <end position="44"/>
    </location>
</feature>
<dbReference type="Proteomes" id="UP000502041">
    <property type="component" value="Chromosome"/>
</dbReference>
<comment type="similarity">
    <text evidence="1 2">Belongs to the UPF0102 family.</text>
</comment>
<reference evidence="4 5" key="1">
    <citation type="submission" date="2020-04" db="EMBL/GenBank/DDBJ databases">
        <title>Complete genome of a Psychrophilic, Marine, Gas Vacuolate Bacterium Polaromonas vacuolata KCTC 22033T.</title>
        <authorList>
            <person name="Hwang K."/>
            <person name="Kim K.M."/>
        </authorList>
    </citation>
    <scope>NUCLEOTIDE SEQUENCE [LARGE SCALE GENOMIC DNA]</scope>
    <source>
        <strain evidence="4 5">KCTC 22033</strain>
    </source>
</reference>
<evidence type="ECO:0000313" key="4">
    <source>
        <dbReference type="EMBL" id="QJC54995.1"/>
    </source>
</evidence>
<dbReference type="AlphaFoldDB" id="A0A6H2H573"/>